<comment type="caution">
    <text evidence="2">The sequence shown here is derived from an EMBL/GenBank/DDBJ whole genome shotgun (WGS) entry which is preliminary data.</text>
</comment>
<gene>
    <name evidence="2" type="ORF">LCGC14_0373300</name>
</gene>
<feature type="transmembrane region" description="Helical" evidence="1">
    <location>
        <begin position="6"/>
        <end position="30"/>
    </location>
</feature>
<protein>
    <submittedName>
        <fullName evidence="2">Uncharacterized protein</fullName>
    </submittedName>
</protein>
<proteinExistence type="predicted"/>
<evidence type="ECO:0000256" key="1">
    <source>
        <dbReference type="SAM" id="Phobius"/>
    </source>
</evidence>
<reference evidence="2" key="1">
    <citation type="journal article" date="2015" name="Nature">
        <title>Complex archaea that bridge the gap between prokaryotes and eukaryotes.</title>
        <authorList>
            <person name="Spang A."/>
            <person name="Saw J.H."/>
            <person name="Jorgensen S.L."/>
            <person name="Zaremba-Niedzwiedzka K."/>
            <person name="Martijn J."/>
            <person name="Lind A.E."/>
            <person name="van Eijk R."/>
            <person name="Schleper C."/>
            <person name="Guy L."/>
            <person name="Ettema T.J."/>
        </authorList>
    </citation>
    <scope>NUCLEOTIDE SEQUENCE</scope>
</reference>
<feature type="transmembrane region" description="Helical" evidence="1">
    <location>
        <begin position="42"/>
        <end position="73"/>
    </location>
</feature>
<keyword evidence="1" id="KW-0472">Membrane</keyword>
<name>A0A0F9T4G4_9ZZZZ</name>
<dbReference type="AlphaFoldDB" id="A0A0F9T4G4"/>
<evidence type="ECO:0000313" key="2">
    <source>
        <dbReference type="EMBL" id="KKN76135.1"/>
    </source>
</evidence>
<keyword evidence="1" id="KW-0812">Transmembrane</keyword>
<dbReference type="EMBL" id="LAZR01000299">
    <property type="protein sequence ID" value="KKN76135.1"/>
    <property type="molecule type" value="Genomic_DNA"/>
</dbReference>
<organism evidence="2">
    <name type="scientific">marine sediment metagenome</name>
    <dbReference type="NCBI Taxonomy" id="412755"/>
    <lineage>
        <taxon>unclassified sequences</taxon>
        <taxon>metagenomes</taxon>
        <taxon>ecological metagenomes</taxon>
    </lineage>
</organism>
<keyword evidence="1" id="KW-1133">Transmembrane helix</keyword>
<accession>A0A0F9T4G4</accession>
<sequence length="81" mass="8697">MIEFIAQFVILFASLTVLMACAVIEVMVVLRMWHDFRPGRHGAWVGTIWAVLLFGGGACLAGIGAYTIATAAIRSLAPGYL</sequence>